<evidence type="ECO:0000256" key="2">
    <source>
        <dbReference type="ARBA" id="ARBA00023002"/>
    </source>
</evidence>
<evidence type="ECO:0000313" key="4">
    <source>
        <dbReference type="Proteomes" id="UP000010116"/>
    </source>
</evidence>
<accession>J5KCI7</accession>
<name>J5KCI7_9GAMM</name>
<comment type="similarity">
    <text evidence="1">Belongs to the short-chain dehydrogenases/reductases (SDR) family.</text>
</comment>
<dbReference type="Pfam" id="PF00106">
    <property type="entry name" value="adh_short"/>
    <property type="match status" value="1"/>
</dbReference>
<organism evidence="3 4">
    <name type="scientific">SAR86 cluster bacterium SAR86B</name>
    <dbReference type="NCBI Taxonomy" id="1123867"/>
    <lineage>
        <taxon>Bacteria</taxon>
        <taxon>Pseudomonadati</taxon>
        <taxon>Pseudomonadota</taxon>
        <taxon>Gammaproteobacteria</taxon>
        <taxon>SAR86 cluster</taxon>
    </lineage>
</organism>
<dbReference type="InterPro" id="IPR036291">
    <property type="entry name" value="NAD(P)-bd_dom_sf"/>
</dbReference>
<dbReference type="Proteomes" id="UP000010116">
    <property type="component" value="Unassembled WGS sequence"/>
</dbReference>
<dbReference type="EMBL" id="JH611185">
    <property type="protein sequence ID" value="EJP72823.1"/>
    <property type="molecule type" value="Genomic_DNA"/>
</dbReference>
<dbReference type="Gene3D" id="3.40.50.720">
    <property type="entry name" value="NAD(P)-binding Rossmann-like Domain"/>
    <property type="match status" value="1"/>
</dbReference>
<dbReference type="HOGENOM" id="CLU_010194_2_1_6"/>
<reference evidence="3 4" key="1">
    <citation type="journal article" date="2012" name="ISME J.">
        <title>Genomic insights to SAR86, an abundant and uncultivated marine bacterial lineage.</title>
        <authorList>
            <person name="Dupont C.L."/>
            <person name="Rusch D.B."/>
            <person name="Yooseph S."/>
            <person name="Lombardo M.J."/>
            <person name="Richter R.A."/>
            <person name="Valas R."/>
            <person name="Novotny M."/>
            <person name="Yee-Greenbaum J."/>
            <person name="Selengut J.D."/>
            <person name="Haft D.H."/>
            <person name="Halpern A.L."/>
            <person name="Lasken R.S."/>
            <person name="Nealson K."/>
            <person name="Friedman R."/>
            <person name="Venter J.C."/>
        </authorList>
    </citation>
    <scope>NUCLEOTIDE SEQUENCE [LARGE SCALE GENOMIC DNA]</scope>
</reference>
<keyword evidence="2" id="KW-0560">Oxidoreductase</keyword>
<dbReference type="SUPFAM" id="SSF51735">
    <property type="entry name" value="NAD(P)-binding Rossmann-fold domains"/>
    <property type="match status" value="1"/>
</dbReference>
<evidence type="ECO:0000256" key="1">
    <source>
        <dbReference type="ARBA" id="ARBA00006484"/>
    </source>
</evidence>
<dbReference type="GO" id="GO:0016020">
    <property type="term" value="C:membrane"/>
    <property type="evidence" value="ECO:0007669"/>
    <property type="project" value="TreeGrafter"/>
</dbReference>
<dbReference type="PRINTS" id="PR00081">
    <property type="entry name" value="GDHRDH"/>
</dbReference>
<proteinExistence type="inferred from homology"/>
<dbReference type="InterPro" id="IPR002347">
    <property type="entry name" value="SDR_fam"/>
</dbReference>
<dbReference type="PANTHER" id="PTHR44196">
    <property type="entry name" value="DEHYDROGENASE/REDUCTASE SDR FAMILY MEMBER 7B"/>
    <property type="match status" value="1"/>
</dbReference>
<evidence type="ECO:0000313" key="3">
    <source>
        <dbReference type="EMBL" id="EJP72823.1"/>
    </source>
</evidence>
<dbReference type="AlphaFoldDB" id="J5KCI7"/>
<dbReference type="GO" id="GO:0016491">
    <property type="term" value="F:oxidoreductase activity"/>
    <property type="evidence" value="ECO:0007669"/>
    <property type="project" value="UniProtKB-KW"/>
</dbReference>
<sequence>MKNNYALVTGASSGIGLEIARSLAERNYNLVLVARREEQLNAIATEIKNDFHIDVEVCPADLANPQAPDDIYNFCSAKNLNIEILINNAGYALPHQFHKTPMQDEEDCLRVLGISVIALTKVFLPNMLEQKSGKIMIVSSVASFAPPSTIQVLYGPVKTFMNRFSDGININYKHKGVTSTSVCPGYTVTGFHTASGTQKQMDNVPSFMKLDAKVVAEEGLDAMFKGKRLSIPSIRYKVIVFLMTYASSLLNLFSNQLSGGRYKKN</sequence>
<protein>
    <submittedName>
        <fullName evidence="3">Short chain dehydrogenase/reductase family oxidoreductase</fullName>
    </submittedName>
</protein>
<gene>
    <name evidence="3" type="ORF">NT02SARS_0840</name>
</gene>
<dbReference type="PIRSF" id="PIRSF000126">
    <property type="entry name" value="11-beta-HSD1"/>
    <property type="match status" value="1"/>
</dbReference>
<dbReference type="PANTHER" id="PTHR44196:SF2">
    <property type="entry name" value="SHORT-CHAIN DEHYDROGENASE-RELATED"/>
    <property type="match status" value="1"/>
</dbReference>